<gene>
    <name evidence="1" type="ORF">Vadar_008312</name>
</gene>
<evidence type="ECO:0000313" key="1">
    <source>
        <dbReference type="EMBL" id="KAH7839754.1"/>
    </source>
</evidence>
<organism evidence="1 2">
    <name type="scientific">Vaccinium darrowii</name>
    <dbReference type="NCBI Taxonomy" id="229202"/>
    <lineage>
        <taxon>Eukaryota</taxon>
        <taxon>Viridiplantae</taxon>
        <taxon>Streptophyta</taxon>
        <taxon>Embryophyta</taxon>
        <taxon>Tracheophyta</taxon>
        <taxon>Spermatophyta</taxon>
        <taxon>Magnoliopsida</taxon>
        <taxon>eudicotyledons</taxon>
        <taxon>Gunneridae</taxon>
        <taxon>Pentapetalae</taxon>
        <taxon>asterids</taxon>
        <taxon>Ericales</taxon>
        <taxon>Ericaceae</taxon>
        <taxon>Vaccinioideae</taxon>
        <taxon>Vaccinieae</taxon>
        <taxon>Vaccinium</taxon>
    </lineage>
</organism>
<comment type="caution">
    <text evidence="1">The sequence shown here is derived from an EMBL/GenBank/DDBJ whole genome shotgun (WGS) entry which is preliminary data.</text>
</comment>
<proteinExistence type="predicted"/>
<name>A0ACB7XG59_9ERIC</name>
<sequence>MGVSSTLALLLISHQLLLRSDGENNICPDSYNCGSHGQIGFPCSNITYPQCGLFTMNCSTSIQKINLGLEGLWYEVRGNFLNDSVYVNDPRLEDLIHTNSCEVFSSYLNWTNESMPSISFIMPTGLTLFKCTTLAAELDHQTDCFFHDNTSFRGCQGYTVYCKFPPNYNLVSTFGFPPNGTVIQLPALSEKETEIRNARDLFSVLSSEFSVRFHGERHVISVAKREANVLYTLEFQCMKEKEAESKASIWMVPDLAVGRRKLSVILGTAAGGTGCCVNLLFCIVRKLALSESEGIFWKKKSMNYRSIEAFLKSCGSLSPSRYSYSDVKKMNNSFRECEEDDYSCPVVHTNRSFPQAINESTEMLEGSTESLQIPPKPFLSSPVRAPADS</sequence>
<reference evidence="1 2" key="1">
    <citation type="journal article" date="2021" name="Hortic Res">
        <title>High-quality reference genome and annotation aids understanding of berry development for evergreen blueberry (Vaccinium darrowii).</title>
        <authorList>
            <person name="Yu J."/>
            <person name="Hulse-Kemp A.M."/>
            <person name="Babiker E."/>
            <person name="Staton M."/>
        </authorList>
    </citation>
    <scope>NUCLEOTIDE SEQUENCE [LARGE SCALE GENOMIC DNA]</scope>
    <source>
        <strain evidence="2">cv. NJ 8807/NJ 8810</strain>
        <tissue evidence="1">Young leaf</tissue>
    </source>
</reference>
<protein>
    <submittedName>
        <fullName evidence="1">Uncharacterized protein</fullName>
    </submittedName>
</protein>
<dbReference type="EMBL" id="CM037160">
    <property type="protein sequence ID" value="KAH7839754.1"/>
    <property type="molecule type" value="Genomic_DNA"/>
</dbReference>
<evidence type="ECO:0000313" key="2">
    <source>
        <dbReference type="Proteomes" id="UP000828048"/>
    </source>
</evidence>
<dbReference type="Proteomes" id="UP000828048">
    <property type="component" value="Chromosome 10"/>
</dbReference>
<accession>A0ACB7XG59</accession>
<keyword evidence="2" id="KW-1185">Reference proteome</keyword>